<dbReference type="InterPro" id="IPR018972">
    <property type="entry name" value="Sas10_C_dom"/>
</dbReference>
<keyword evidence="3" id="KW-0597">Phosphoprotein</keyword>
<evidence type="ECO:0000313" key="8">
    <source>
        <dbReference type="Proteomes" id="UP000494165"/>
    </source>
</evidence>
<protein>
    <recommendedName>
        <fullName evidence="6">Sas10 C-terminal domain-containing protein</fullName>
    </recommendedName>
</protein>
<comment type="similarity">
    <text evidence="2">Belongs to the SAS10 family.</text>
</comment>
<dbReference type="PANTHER" id="PTHR13237:SF8">
    <property type="entry name" value="SOMETHING ABOUT SILENCING PROTEIN 10"/>
    <property type="match status" value="1"/>
</dbReference>
<feature type="compositionally biased region" description="Acidic residues" evidence="5">
    <location>
        <begin position="323"/>
        <end position="335"/>
    </location>
</feature>
<gene>
    <name evidence="7" type="ORF">CLODIP_2_CD03285</name>
</gene>
<feature type="compositionally biased region" description="Acidic residues" evidence="5">
    <location>
        <begin position="347"/>
        <end position="358"/>
    </location>
</feature>
<dbReference type="Pfam" id="PF09368">
    <property type="entry name" value="Sas10"/>
    <property type="match status" value="1"/>
</dbReference>
<dbReference type="Pfam" id="PF04000">
    <property type="entry name" value="Sas10_Utp3"/>
    <property type="match status" value="1"/>
</dbReference>
<feature type="compositionally biased region" description="Basic and acidic residues" evidence="5">
    <location>
        <begin position="336"/>
        <end position="346"/>
    </location>
</feature>
<feature type="compositionally biased region" description="Acidic residues" evidence="5">
    <location>
        <begin position="46"/>
        <end position="77"/>
    </location>
</feature>
<evidence type="ECO:0000256" key="2">
    <source>
        <dbReference type="ARBA" id="ARBA00010979"/>
    </source>
</evidence>
<accession>A0A8S1BMV7</accession>
<dbReference type="OrthoDB" id="1924577at2759"/>
<evidence type="ECO:0000256" key="5">
    <source>
        <dbReference type="SAM" id="MobiDB-lite"/>
    </source>
</evidence>
<feature type="region of interest" description="Disordered" evidence="5">
    <location>
        <begin position="141"/>
        <end position="161"/>
    </location>
</feature>
<dbReference type="GO" id="GO:0032040">
    <property type="term" value="C:small-subunit processome"/>
    <property type="evidence" value="ECO:0007669"/>
    <property type="project" value="TreeGrafter"/>
</dbReference>
<evidence type="ECO:0000256" key="1">
    <source>
        <dbReference type="ARBA" id="ARBA00004123"/>
    </source>
</evidence>
<evidence type="ECO:0000256" key="3">
    <source>
        <dbReference type="ARBA" id="ARBA00022553"/>
    </source>
</evidence>
<reference evidence="7 8" key="1">
    <citation type="submission" date="2020-04" db="EMBL/GenBank/DDBJ databases">
        <authorList>
            <person name="Alioto T."/>
            <person name="Alioto T."/>
            <person name="Gomez Garrido J."/>
        </authorList>
    </citation>
    <scope>NUCLEOTIDE SEQUENCE [LARGE SCALE GENOMIC DNA]</scope>
</reference>
<comment type="subcellular location">
    <subcellularLocation>
        <location evidence="1">Nucleus</location>
    </subcellularLocation>
</comment>
<evidence type="ECO:0000313" key="7">
    <source>
        <dbReference type="EMBL" id="CAB3360712.1"/>
    </source>
</evidence>
<dbReference type="EMBL" id="CADEPI010000004">
    <property type="protein sequence ID" value="CAB3360712.1"/>
    <property type="molecule type" value="Genomic_DNA"/>
</dbReference>
<dbReference type="AlphaFoldDB" id="A0A8S1BMV7"/>
<dbReference type="Proteomes" id="UP000494165">
    <property type="component" value="Unassembled WGS sequence"/>
</dbReference>
<feature type="region of interest" description="Disordered" evidence="5">
    <location>
        <begin position="1"/>
        <end position="83"/>
    </location>
</feature>
<organism evidence="7 8">
    <name type="scientific">Cloeon dipterum</name>
    <dbReference type="NCBI Taxonomy" id="197152"/>
    <lineage>
        <taxon>Eukaryota</taxon>
        <taxon>Metazoa</taxon>
        <taxon>Ecdysozoa</taxon>
        <taxon>Arthropoda</taxon>
        <taxon>Hexapoda</taxon>
        <taxon>Insecta</taxon>
        <taxon>Pterygota</taxon>
        <taxon>Palaeoptera</taxon>
        <taxon>Ephemeroptera</taxon>
        <taxon>Pisciforma</taxon>
        <taxon>Baetidae</taxon>
        <taxon>Cloeon</taxon>
    </lineage>
</organism>
<keyword evidence="4" id="KW-0539">Nucleus</keyword>
<evidence type="ECO:0000259" key="6">
    <source>
        <dbReference type="Pfam" id="PF09368"/>
    </source>
</evidence>
<dbReference type="PANTHER" id="PTHR13237">
    <property type="entry name" value="SOMETHING ABOUT SILENCING PROTEIN 10-RELATED"/>
    <property type="match status" value="1"/>
</dbReference>
<feature type="compositionally biased region" description="Acidic residues" evidence="5">
    <location>
        <begin position="1"/>
        <end position="10"/>
    </location>
</feature>
<dbReference type="InterPro" id="IPR007146">
    <property type="entry name" value="Sas10/Utp3/C1D"/>
</dbReference>
<comment type="caution">
    <text evidence="7">The sequence shown here is derived from an EMBL/GenBank/DDBJ whole genome shotgun (WGS) entry which is preliminary data.</text>
</comment>
<sequence>MVDSDDEQFSDNDHFTDKEKMLLEKHRSRINKKSSRMEESVLGFDDSSDEDEELNEGDEDGEDMESDDVLDDSEDDLPNLQNWGKKKKAYYDTDFVDKDFGTLNEREEEAAKLEEEEALRIQKALVEQLDEDDFLLGFDEKPAEKQQQDDLQQKEVKRDLSSMSNREKLEIFRQENPEFSSLVEEFKGNVDILKNSVEPIREMLTKIDISVAEDGVNLSNALETYYQVLSNYNINLSFYLLLKARRVSVKSHPVARRLLQYRILLRKIHKKWIVSKENNLIQRILTLAEEQMQKSVPLKEMSNKHKLFVEKLLDTIDLTKDESSEEEQQESEDEEMAAKDKDQKSDAEEEGAEEDMDEEGKRKITYQIAKNKGLTPYRKKELRNPRVKHRMKYRKAVIRRKGQIREHRPEISKYGGELSGIKASVTKSVKFK</sequence>
<name>A0A8S1BMV7_9INSE</name>
<keyword evidence="8" id="KW-1185">Reference proteome</keyword>
<dbReference type="GO" id="GO:0000462">
    <property type="term" value="P:maturation of SSU-rRNA from tricistronic rRNA transcript (SSU-rRNA, 5.8S rRNA, LSU-rRNA)"/>
    <property type="evidence" value="ECO:0007669"/>
    <property type="project" value="TreeGrafter"/>
</dbReference>
<proteinExistence type="inferred from homology"/>
<feature type="compositionally biased region" description="Basic and acidic residues" evidence="5">
    <location>
        <begin position="11"/>
        <end position="25"/>
    </location>
</feature>
<feature type="region of interest" description="Disordered" evidence="5">
    <location>
        <begin position="319"/>
        <end position="364"/>
    </location>
</feature>
<feature type="domain" description="Sas10 C-terminal" evidence="6">
    <location>
        <begin position="358"/>
        <end position="431"/>
    </location>
</feature>
<evidence type="ECO:0000256" key="4">
    <source>
        <dbReference type="ARBA" id="ARBA00023242"/>
    </source>
</evidence>